<dbReference type="InterPro" id="IPR020834">
    <property type="entry name" value="LipOase_CS"/>
</dbReference>
<keyword evidence="2" id="KW-0223">Dioxygenase</keyword>
<name>A0A2I0JXN1_PUNGR</name>
<dbReference type="InterPro" id="IPR000907">
    <property type="entry name" value="LipOase"/>
</dbReference>
<gene>
    <name evidence="5" type="ORF">CRG98_018532</name>
</gene>
<dbReference type="InterPro" id="IPR013819">
    <property type="entry name" value="LipOase_C"/>
</dbReference>
<keyword evidence="6" id="KW-1185">Reference proteome</keyword>
<reference evidence="5 6" key="1">
    <citation type="submission" date="2017-11" db="EMBL/GenBank/DDBJ databases">
        <title>De-novo sequencing of pomegranate (Punica granatum L.) genome.</title>
        <authorList>
            <person name="Akparov Z."/>
            <person name="Amiraslanov A."/>
            <person name="Hajiyeva S."/>
            <person name="Abbasov M."/>
            <person name="Kaur K."/>
            <person name="Hamwieh A."/>
            <person name="Solovyev V."/>
            <person name="Salamov A."/>
            <person name="Braich B."/>
            <person name="Kosarev P."/>
            <person name="Mahmoud A."/>
            <person name="Hajiyev E."/>
            <person name="Babayeva S."/>
            <person name="Izzatullayeva V."/>
            <person name="Mammadov A."/>
            <person name="Mammadov A."/>
            <person name="Sharifova S."/>
            <person name="Ojaghi J."/>
            <person name="Eynullazada K."/>
            <person name="Bayramov B."/>
            <person name="Abdulazimova A."/>
            <person name="Shahmuradov I."/>
        </authorList>
    </citation>
    <scope>NUCLEOTIDE SEQUENCE [LARGE SCALE GENOMIC DNA]</scope>
    <source>
        <strain evidence="6">cv. AG2017</strain>
        <tissue evidence="5">Leaf</tissue>
    </source>
</reference>
<evidence type="ECO:0000259" key="4">
    <source>
        <dbReference type="PROSITE" id="PS51393"/>
    </source>
</evidence>
<accession>A0A2I0JXN1</accession>
<dbReference type="SUPFAM" id="SSF48484">
    <property type="entry name" value="Lipoxigenase"/>
    <property type="match status" value="1"/>
</dbReference>
<dbReference type="EMBL" id="PGOL01001078">
    <property type="protein sequence ID" value="PKI61087.1"/>
    <property type="molecule type" value="Genomic_DNA"/>
</dbReference>
<dbReference type="Gene3D" id="3.10.450.60">
    <property type="match status" value="1"/>
</dbReference>
<dbReference type="Proteomes" id="UP000233551">
    <property type="component" value="Unassembled WGS sequence"/>
</dbReference>
<dbReference type="GO" id="GO:0016702">
    <property type="term" value="F:oxidoreductase activity, acting on single donors with incorporation of molecular oxygen, incorporation of two atoms of oxygen"/>
    <property type="evidence" value="ECO:0007669"/>
    <property type="project" value="InterPro"/>
</dbReference>
<dbReference type="InterPro" id="IPR036226">
    <property type="entry name" value="LipOase_C_sf"/>
</dbReference>
<dbReference type="PROSITE" id="PS00081">
    <property type="entry name" value="LIPOXYGENASE_2"/>
    <property type="match status" value="1"/>
</dbReference>
<feature type="domain" description="Lipoxygenase" evidence="4">
    <location>
        <begin position="1"/>
        <end position="199"/>
    </location>
</feature>
<comment type="caution">
    <text evidence="5">The sequence shown here is derived from an EMBL/GenBank/DDBJ whole genome shotgun (WGS) entry which is preliminary data.</text>
</comment>
<dbReference type="AlphaFoldDB" id="A0A2I0JXN1"/>
<organism evidence="5 6">
    <name type="scientific">Punica granatum</name>
    <name type="common">Pomegranate</name>
    <dbReference type="NCBI Taxonomy" id="22663"/>
    <lineage>
        <taxon>Eukaryota</taxon>
        <taxon>Viridiplantae</taxon>
        <taxon>Streptophyta</taxon>
        <taxon>Embryophyta</taxon>
        <taxon>Tracheophyta</taxon>
        <taxon>Spermatophyta</taxon>
        <taxon>Magnoliopsida</taxon>
        <taxon>eudicotyledons</taxon>
        <taxon>Gunneridae</taxon>
        <taxon>Pentapetalae</taxon>
        <taxon>rosids</taxon>
        <taxon>malvids</taxon>
        <taxon>Myrtales</taxon>
        <taxon>Lythraceae</taxon>
        <taxon>Punica</taxon>
    </lineage>
</organism>
<dbReference type="PRINTS" id="PR00087">
    <property type="entry name" value="LIPOXYGENASE"/>
</dbReference>
<dbReference type="GO" id="GO:0034440">
    <property type="term" value="P:lipid oxidation"/>
    <property type="evidence" value="ECO:0007669"/>
    <property type="project" value="InterPro"/>
</dbReference>
<evidence type="ECO:0000313" key="6">
    <source>
        <dbReference type="Proteomes" id="UP000233551"/>
    </source>
</evidence>
<keyword evidence="1" id="KW-0479">Metal-binding</keyword>
<keyword evidence="3" id="KW-0560">Oxidoreductase</keyword>
<sequence length="291" mass="32853">MDGKPQWREVFTPASHATGCWLWRLAKAHVLAHDSGVHQLVSRWLRTHCCTEPYIIAANRQLSVMHPIYKLLHPHFRYTMEINALARGHLINADGIIESCFSPGLAVEDPSAPHGLKLAIEDYPFANDGLLIWDSLKEWVTDHVNHYYQDSSLVQSDQELQAWWEEVRNVGHGDKRDAAGWPELKTTNDLIQIVTTIAWAMAVLDVLSNHSPDEEYLGENAEATWKEDPIINAAFERLNGRLKEIEGIIDARNQDMKLKNRNGAGVMPYELLKPFSKSGVTGQGVPYSISI</sequence>
<proteinExistence type="predicted"/>
<evidence type="ECO:0000256" key="1">
    <source>
        <dbReference type="ARBA" id="ARBA00022723"/>
    </source>
</evidence>
<evidence type="ECO:0000256" key="2">
    <source>
        <dbReference type="ARBA" id="ARBA00022964"/>
    </source>
</evidence>
<evidence type="ECO:0000313" key="5">
    <source>
        <dbReference type="EMBL" id="PKI61087.1"/>
    </source>
</evidence>
<dbReference type="STRING" id="22663.A0A2I0JXN1"/>
<protein>
    <recommendedName>
        <fullName evidence="4">Lipoxygenase domain-containing protein</fullName>
    </recommendedName>
</protein>
<dbReference type="PROSITE" id="PS51393">
    <property type="entry name" value="LIPOXYGENASE_3"/>
    <property type="match status" value="2"/>
</dbReference>
<dbReference type="Pfam" id="PF00305">
    <property type="entry name" value="Lipoxygenase"/>
    <property type="match status" value="2"/>
</dbReference>
<dbReference type="PANTHER" id="PTHR11771">
    <property type="entry name" value="LIPOXYGENASE"/>
    <property type="match status" value="1"/>
</dbReference>
<evidence type="ECO:0000256" key="3">
    <source>
        <dbReference type="ARBA" id="ARBA00023002"/>
    </source>
</evidence>
<dbReference type="GO" id="GO:0046872">
    <property type="term" value="F:metal ion binding"/>
    <property type="evidence" value="ECO:0007669"/>
    <property type="project" value="UniProtKB-KW"/>
</dbReference>
<dbReference type="Gene3D" id="1.20.245.10">
    <property type="entry name" value="Lipoxygenase-1, Domain 5"/>
    <property type="match status" value="3"/>
</dbReference>
<feature type="domain" description="Lipoxygenase" evidence="4">
    <location>
        <begin position="201"/>
        <end position="291"/>
    </location>
</feature>